<comment type="caution">
    <text evidence="1">The sequence shown here is derived from an EMBL/GenBank/DDBJ whole genome shotgun (WGS) entry which is preliminary data.</text>
</comment>
<reference evidence="2" key="1">
    <citation type="journal article" date="2019" name="Int. J. Syst. Evol. Microbiol.">
        <title>The Global Catalogue of Microorganisms (GCM) 10K type strain sequencing project: providing services to taxonomists for standard genome sequencing and annotation.</title>
        <authorList>
            <consortium name="The Broad Institute Genomics Platform"/>
            <consortium name="The Broad Institute Genome Sequencing Center for Infectious Disease"/>
            <person name="Wu L."/>
            <person name="Ma J."/>
        </authorList>
    </citation>
    <scope>NUCLEOTIDE SEQUENCE [LARGE SCALE GENOMIC DNA]</scope>
    <source>
        <strain evidence="2">CCUG 56042</strain>
    </source>
</reference>
<dbReference type="RefSeq" id="WP_377709521.1">
    <property type="nucleotide sequence ID" value="NZ_JBHSMP010000007.1"/>
</dbReference>
<accession>A0ABW0J4J7</accession>
<dbReference type="EMBL" id="JBHSMP010000007">
    <property type="protein sequence ID" value="MFC5427900.1"/>
    <property type="molecule type" value="Genomic_DNA"/>
</dbReference>
<evidence type="ECO:0000313" key="2">
    <source>
        <dbReference type="Proteomes" id="UP001596103"/>
    </source>
</evidence>
<dbReference type="Proteomes" id="UP001596103">
    <property type="component" value="Unassembled WGS sequence"/>
</dbReference>
<evidence type="ECO:0000313" key="1">
    <source>
        <dbReference type="EMBL" id="MFC5427900.1"/>
    </source>
</evidence>
<keyword evidence="2" id="KW-1185">Reference proteome</keyword>
<proteinExistence type="predicted"/>
<name>A0ABW0J4J7_9BURK</name>
<sequence>MRLHIMQITLTCNYTCVTTAGQPALANEEAGAAGRKGLGMIDVEVPLLSHDCRRLSLREAAGEQGLVAVCVGQASGRGFQLLHRFEATCDRLDATGVNVVFVYPAKAARHAQDALSVMAARYRRRPSLLLDDTDLFFVREVPVHQLCAMRFDRYMTCVESVAITVREPQWDVRLREFLVREHNRHADAA</sequence>
<protein>
    <submittedName>
        <fullName evidence="1">Uncharacterized protein</fullName>
    </submittedName>
</protein>
<gene>
    <name evidence="1" type="ORF">ACFPTO_03610</name>
</gene>
<organism evidence="1 2">
    <name type="scientific">Paraburkholderia denitrificans</name>
    <dbReference type="NCBI Taxonomy" id="694025"/>
    <lineage>
        <taxon>Bacteria</taxon>
        <taxon>Pseudomonadati</taxon>
        <taxon>Pseudomonadota</taxon>
        <taxon>Betaproteobacteria</taxon>
        <taxon>Burkholderiales</taxon>
        <taxon>Burkholderiaceae</taxon>
        <taxon>Paraburkholderia</taxon>
    </lineage>
</organism>